<dbReference type="GO" id="GO:0008482">
    <property type="term" value="F:sulfite oxidase activity"/>
    <property type="evidence" value="ECO:0007669"/>
    <property type="project" value="TreeGrafter"/>
</dbReference>
<dbReference type="RefSeq" id="WP_109684080.1">
    <property type="nucleotide sequence ID" value="NZ_QGDN01000001.1"/>
</dbReference>
<gene>
    <name evidence="3" type="ORF">SAMN04489750_0645</name>
</gene>
<dbReference type="EMBL" id="UESZ01000001">
    <property type="protein sequence ID" value="SSA33370.1"/>
    <property type="molecule type" value="Genomic_DNA"/>
</dbReference>
<protein>
    <submittedName>
        <fullName evidence="3">DMSO/TMAO reductase YedYZ, molybdopterin-dependent catalytic subunit</fullName>
    </submittedName>
</protein>
<dbReference type="Gene3D" id="2.60.40.650">
    <property type="match status" value="1"/>
</dbReference>
<dbReference type="GO" id="GO:0020037">
    <property type="term" value="F:heme binding"/>
    <property type="evidence" value="ECO:0007669"/>
    <property type="project" value="TreeGrafter"/>
</dbReference>
<evidence type="ECO:0000256" key="1">
    <source>
        <dbReference type="SAM" id="Phobius"/>
    </source>
</evidence>
<sequence>MTTHADPQPSAQTRRDRGWLGWALVGVASGALTLGVAELVAGVMIRFGWIGGTGSPVLAVGETFIDHTPAWLKTFAVNVFGTGDKAALLTGMAVVLTALAAAIGILLARRATVAYLAFVLLLAIALAAVLTRPGASATDAVPTVLGGGLGLALLNAGRSRLQPAAQWAAPDRRAVLQLSALSLVGAGIAALAGQAVSGTTRAVAAARSAFRVPTPASKVRIPSDASVRVAGVVPFVVPADQFYRIDTALSPPEIDPATWSLKVTGMVEREVTLSWAELIAKPLQEAVVTLMCVSNEVGGDLTGNAVWTGWPVRELLELAGPKAGADMVLSTSADGWTAGTPLTALTDSRNALLALGMNGEPLPVEHGFPVRLVVPGLYGYVSATKWVTELKVTTYADDQGYWTPRGWSAKGPVKTGSRIDVPADGATVSAGKVAVAGIAWRQHVGINGVQVRIDEGPWEDARLGADVTVDAWRQWVYEWQAPAGSHSIAVRAIDHTGAVQTSALVAPAPDGATGWHTINVTVT</sequence>
<proteinExistence type="predicted"/>
<feature type="domain" description="Oxidoreductase molybdopterin-binding" evidence="2">
    <location>
        <begin position="251"/>
        <end position="402"/>
    </location>
</feature>
<evidence type="ECO:0000259" key="2">
    <source>
        <dbReference type="Pfam" id="PF00174"/>
    </source>
</evidence>
<dbReference type="Pfam" id="PF00174">
    <property type="entry name" value="Oxidored_molyb"/>
    <property type="match status" value="1"/>
</dbReference>
<name>A0A2Y8ZM59_9MICO</name>
<dbReference type="InterPro" id="IPR014756">
    <property type="entry name" value="Ig_E-set"/>
</dbReference>
<dbReference type="AlphaFoldDB" id="A0A2Y8ZM59"/>
<dbReference type="SUPFAM" id="SSF81296">
    <property type="entry name" value="E set domains"/>
    <property type="match status" value="1"/>
</dbReference>
<feature type="transmembrane region" description="Helical" evidence="1">
    <location>
        <begin position="174"/>
        <end position="193"/>
    </location>
</feature>
<dbReference type="GO" id="GO:0006790">
    <property type="term" value="P:sulfur compound metabolic process"/>
    <property type="evidence" value="ECO:0007669"/>
    <property type="project" value="TreeGrafter"/>
</dbReference>
<feature type="transmembrane region" description="Helical" evidence="1">
    <location>
        <begin position="20"/>
        <end position="45"/>
    </location>
</feature>
<feature type="transmembrane region" description="Helical" evidence="1">
    <location>
        <begin position="137"/>
        <end position="154"/>
    </location>
</feature>
<evidence type="ECO:0000313" key="4">
    <source>
        <dbReference type="Proteomes" id="UP000250028"/>
    </source>
</evidence>
<dbReference type="SUPFAM" id="SSF56524">
    <property type="entry name" value="Oxidoreductase molybdopterin-binding domain"/>
    <property type="match status" value="1"/>
</dbReference>
<accession>A0A2Y8ZM59</accession>
<dbReference type="Proteomes" id="UP000250028">
    <property type="component" value="Unassembled WGS sequence"/>
</dbReference>
<dbReference type="Pfam" id="PF17957">
    <property type="entry name" value="Big_7"/>
    <property type="match status" value="1"/>
</dbReference>
<feature type="transmembrane region" description="Helical" evidence="1">
    <location>
        <begin position="86"/>
        <end position="106"/>
    </location>
</feature>
<organism evidence="3 4">
    <name type="scientific">Branchiibius hedensis</name>
    <dbReference type="NCBI Taxonomy" id="672460"/>
    <lineage>
        <taxon>Bacteria</taxon>
        <taxon>Bacillati</taxon>
        <taxon>Actinomycetota</taxon>
        <taxon>Actinomycetes</taxon>
        <taxon>Micrococcales</taxon>
        <taxon>Dermacoccaceae</taxon>
        <taxon>Branchiibius</taxon>
    </lineage>
</organism>
<dbReference type="PANTHER" id="PTHR19372">
    <property type="entry name" value="SULFITE REDUCTASE"/>
    <property type="match status" value="1"/>
</dbReference>
<dbReference type="Gene3D" id="3.90.420.10">
    <property type="entry name" value="Oxidoreductase, molybdopterin-binding domain"/>
    <property type="match status" value="1"/>
</dbReference>
<dbReference type="InterPro" id="IPR036374">
    <property type="entry name" value="OxRdtase_Mopterin-bd_sf"/>
</dbReference>
<dbReference type="OrthoDB" id="9795587at2"/>
<keyword evidence="4" id="KW-1185">Reference proteome</keyword>
<feature type="transmembrane region" description="Helical" evidence="1">
    <location>
        <begin position="113"/>
        <end position="131"/>
    </location>
</feature>
<dbReference type="PANTHER" id="PTHR19372:SF7">
    <property type="entry name" value="SULFITE OXIDASE, MITOCHONDRIAL"/>
    <property type="match status" value="1"/>
</dbReference>
<evidence type="ECO:0000313" key="3">
    <source>
        <dbReference type="EMBL" id="SSA33370.1"/>
    </source>
</evidence>
<keyword evidence="1" id="KW-0812">Transmembrane</keyword>
<dbReference type="InterPro" id="IPR000572">
    <property type="entry name" value="OxRdtase_Mopterin-bd_dom"/>
</dbReference>
<reference evidence="4" key="1">
    <citation type="submission" date="2016-10" db="EMBL/GenBank/DDBJ databases">
        <authorList>
            <person name="Varghese N."/>
            <person name="Submissions S."/>
        </authorList>
    </citation>
    <scope>NUCLEOTIDE SEQUENCE [LARGE SCALE GENOMIC DNA]</scope>
    <source>
        <strain evidence="4">DSM 22951</strain>
    </source>
</reference>
<dbReference type="GO" id="GO:0043546">
    <property type="term" value="F:molybdopterin cofactor binding"/>
    <property type="evidence" value="ECO:0007669"/>
    <property type="project" value="TreeGrafter"/>
</dbReference>
<keyword evidence="1" id="KW-0472">Membrane</keyword>
<keyword evidence="1" id="KW-1133">Transmembrane helix</keyword>